<keyword evidence="4" id="KW-1185">Reference proteome</keyword>
<evidence type="ECO:0000313" key="4">
    <source>
        <dbReference type="Proteomes" id="UP000824890"/>
    </source>
</evidence>
<dbReference type="Gene3D" id="2.40.30.10">
    <property type="entry name" value="Translation factors"/>
    <property type="match status" value="1"/>
</dbReference>
<dbReference type="InterPro" id="IPR009000">
    <property type="entry name" value="Transl_B-barrel_sf"/>
</dbReference>
<dbReference type="InterPro" id="IPR015760">
    <property type="entry name" value="TIF_IF2"/>
</dbReference>
<protein>
    <submittedName>
        <fullName evidence="3">Uncharacterized protein</fullName>
    </submittedName>
</protein>
<sequence length="397" mass="44256">MKKSSLNHPVDHSSYLRYARSRGLGFDAGECSAAEALLLRWSLRLSMVSASGLRGSAWLLRVNGGSPLQVQGVARLGIEFLGSRFFVELGFSFYWCGVCRWILLPRRRDGRLCRLSGRVLFFLTSNLLFAVHDLFSRLDSIRSRHLFLVLHFMLAGASDGFSSSSFSSSVLDGYGRVMVLVSLTVTACVRSSLTSQHYMGLFELLVVVREAIVCRLGLGYGVQRLTISVEFINLYFRWLKDSNTTRNLCDLAILVVDITHGLEPQTIESLNLLRIPNYFSMIILNPILKWSNSVKVIEGHGTTIDVVLVIKSSCVGYRQGPIVTTIRALLTPHPMKELRVKGTYVHHKEIKAAQGIKITAQGLEHAIAGTALHVTEPDDDIEAMKEQAMEDMESYIS</sequence>
<proteinExistence type="predicted"/>
<name>A0ABQ8EDV6_BRANA</name>
<dbReference type="SUPFAM" id="SSF52540">
    <property type="entry name" value="P-loop containing nucleoside triphosphate hydrolases"/>
    <property type="match status" value="1"/>
</dbReference>
<dbReference type="PANTHER" id="PTHR43381:SF4">
    <property type="entry name" value="EUKARYOTIC TRANSLATION INITIATION FACTOR 5B"/>
    <property type="match status" value="1"/>
</dbReference>
<accession>A0ABQ8EDV6</accession>
<comment type="caution">
    <text evidence="3">The sequence shown here is derived from an EMBL/GenBank/DDBJ whole genome shotgun (WGS) entry which is preliminary data.</text>
</comment>
<dbReference type="CDD" id="cd03703">
    <property type="entry name" value="aeIF5B_II"/>
    <property type="match status" value="1"/>
</dbReference>
<dbReference type="Proteomes" id="UP000824890">
    <property type="component" value="Unassembled WGS sequence"/>
</dbReference>
<evidence type="ECO:0000313" key="3">
    <source>
        <dbReference type="EMBL" id="KAH0939852.1"/>
    </source>
</evidence>
<dbReference type="SUPFAM" id="SSF50447">
    <property type="entry name" value="Translation proteins"/>
    <property type="match status" value="1"/>
</dbReference>
<reference evidence="3 4" key="1">
    <citation type="submission" date="2021-05" db="EMBL/GenBank/DDBJ databases">
        <title>Genome Assembly of Synthetic Allotetraploid Brassica napus Reveals Homoeologous Exchanges between Subgenomes.</title>
        <authorList>
            <person name="Davis J.T."/>
        </authorList>
    </citation>
    <scope>NUCLEOTIDE SEQUENCE [LARGE SCALE GENOMIC DNA]</scope>
    <source>
        <strain evidence="4">cv. Da-Ae</strain>
        <tissue evidence="3">Seedling</tissue>
    </source>
</reference>
<evidence type="ECO:0000256" key="1">
    <source>
        <dbReference type="ARBA" id="ARBA00022741"/>
    </source>
</evidence>
<evidence type="ECO:0000256" key="2">
    <source>
        <dbReference type="ARBA" id="ARBA00023134"/>
    </source>
</evidence>
<gene>
    <name evidence="3" type="ORF">HID58_007313</name>
</gene>
<keyword evidence="2" id="KW-0342">GTP-binding</keyword>
<keyword evidence="1" id="KW-0547">Nucleotide-binding</keyword>
<dbReference type="PANTHER" id="PTHR43381">
    <property type="entry name" value="TRANSLATION INITIATION FACTOR IF-2-RELATED"/>
    <property type="match status" value="1"/>
</dbReference>
<dbReference type="InterPro" id="IPR027417">
    <property type="entry name" value="P-loop_NTPase"/>
</dbReference>
<dbReference type="EMBL" id="JAGKQM010000002">
    <property type="protein sequence ID" value="KAH0939852.1"/>
    <property type="molecule type" value="Genomic_DNA"/>
</dbReference>
<organism evidence="3 4">
    <name type="scientific">Brassica napus</name>
    <name type="common">Rape</name>
    <dbReference type="NCBI Taxonomy" id="3708"/>
    <lineage>
        <taxon>Eukaryota</taxon>
        <taxon>Viridiplantae</taxon>
        <taxon>Streptophyta</taxon>
        <taxon>Embryophyta</taxon>
        <taxon>Tracheophyta</taxon>
        <taxon>Spermatophyta</taxon>
        <taxon>Magnoliopsida</taxon>
        <taxon>eudicotyledons</taxon>
        <taxon>Gunneridae</taxon>
        <taxon>Pentapetalae</taxon>
        <taxon>rosids</taxon>
        <taxon>malvids</taxon>
        <taxon>Brassicales</taxon>
        <taxon>Brassicaceae</taxon>
        <taxon>Brassiceae</taxon>
        <taxon>Brassica</taxon>
    </lineage>
</organism>
<dbReference type="Gene3D" id="3.40.50.300">
    <property type="entry name" value="P-loop containing nucleotide triphosphate hydrolases"/>
    <property type="match status" value="1"/>
</dbReference>